<feature type="transmembrane region" description="Helical" evidence="1">
    <location>
        <begin position="45"/>
        <end position="64"/>
    </location>
</feature>
<keyword evidence="1" id="KW-1133">Transmembrane helix</keyword>
<sequence>MGSGGSKSKPEYEVKPVNPYKVENFVDYNNEEIFNNNFLNKNKNIVIVIIFILLYAANFILLYYKKLGNKLVI</sequence>
<evidence type="ECO:0000313" key="2">
    <source>
        <dbReference type="EMBL" id="QHT99029.1"/>
    </source>
</evidence>
<dbReference type="EMBL" id="MN740300">
    <property type="protein sequence ID" value="QHT99029.1"/>
    <property type="molecule type" value="Genomic_DNA"/>
</dbReference>
<dbReference type="AlphaFoldDB" id="A0A6C0J2C4"/>
<accession>A0A6C0J2C4</accession>
<reference evidence="2" key="1">
    <citation type="journal article" date="2020" name="Nature">
        <title>Giant virus diversity and host interactions through global metagenomics.</title>
        <authorList>
            <person name="Schulz F."/>
            <person name="Roux S."/>
            <person name="Paez-Espino D."/>
            <person name="Jungbluth S."/>
            <person name="Walsh D.A."/>
            <person name="Denef V.J."/>
            <person name="McMahon K.D."/>
            <person name="Konstantinidis K.T."/>
            <person name="Eloe-Fadrosh E.A."/>
            <person name="Kyrpides N.C."/>
            <person name="Woyke T."/>
        </authorList>
    </citation>
    <scope>NUCLEOTIDE SEQUENCE</scope>
    <source>
        <strain evidence="2">GVMAG-M-3300025695-21</strain>
    </source>
</reference>
<evidence type="ECO:0000256" key="1">
    <source>
        <dbReference type="SAM" id="Phobius"/>
    </source>
</evidence>
<protein>
    <submittedName>
        <fullName evidence="2">Uncharacterized protein</fullName>
    </submittedName>
</protein>
<proteinExistence type="predicted"/>
<keyword evidence="1" id="KW-0812">Transmembrane</keyword>
<keyword evidence="1" id="KW-0472">Membrane</keyword>
<organism evidence="2">
    <name type="scientific">viral metagenome</name>
    <dbReference type="NCBI Taxonomy" id="1070528"/>
    <lineage>
        <taxon>unclassified sequences</taxon>
        <taxon>metagenomes</taxon>
        <taxon>organismal metagenomes</taxon>
    </lineage>
</organism>
<name>A0A6C0J2C4_9ZZZZ</name>